<name>B7FPV3_PHATC</name>
<evidence type="ECO:0000256" key="5">
    <source>
        <dbReference type="SAM" id="SignalP"/>
    </source>
</evidence>
<dbReference type="AlphaFoldDB" id="B7FPV3"/>
<dbReference type="OrthoDB" id="409948at2759"/>
<dbReference type="PANTHER" id="PTHR47567">
    <property type="entry name" value="MITOCHONDRIAL SUBSTRATE/SOLUTE CARRIER"/>
    <property type="match status" value="1"/>
</dbReference>
<dbReference type="PaxDb" id="2850-Phatr42874"/>
<evidence type="ECO:0000313" key="6">
    <source>
        <dbReference type="EMBL" id="EEC51236.1"/>
    </source>
</evidence>
<organism evidence="6 7">
    <name type="scientific">Phaeodactylum tricornutum (strain CCAP 1055/1)</name>
    <dbReference type="NCBI Taxonomy" id="556484"/>
    <lineage>
        <taxon>Eukaryota</taxon>
        <taxon>Sar</taxon>
        <taxon>Stramenopiles</taxon>
        <taxon>Ochrophyta</taxon>
        <taxon>Bacillariophyta</taxon>
        <taxon>Bacillariophyceae</taxon>
        <taxon>Bacillariophycidae</taxon>
        <taxon>Naviculales</taxon>
        <taxon>Phaeodactylaceae</taxon>
        <taxon>Phaeodactylum</taxon>
    </lineage>
</organism>
<evidence type="ECO:0000256" key="2">
    <source>
        <dbReference type="ARBA" id="ARBA00022692"/>
    </source>
</evidence>
<dbReference type="GeneID" id="7196519"/>
<sequence length="358" mass="39617">MTDIRRKRRIAPSPRLGRFRWKWATVPLLLALYCASESPLTINCYGGYSFTQQGSRSFADARKVEDDEKSKQRSLRINSSNRAQNPTANQKTMTLNQILIKAGRKGLGGGIPGALAGIVQVVTLMWLRTIINYQCRYGTTFRQALVTLLREGGVGRLYRGVAFALIQAPLARFGSTAANDGVEAFVSNFEPTRNWGPGRTTIVASIVVGGWRMLIMPIDTMKTVLQVDSAEGFRNLMRRLKSGKLNVLYQGAFANAIAAIVGHYPWRAGIGLVASVVSDTVVNCIRVIKTNKQSLGSKHSISYSETIRMVLAADGWKGLFGRGLRTRIFANALQSVVFTVLWRALTERFRRTPVDAEE</sequence>
<dbReference type="SUPFAM" id="SSF103506">
    <property type="entry name" value="Mitochondrial carrier"/>
    <property type="match status" value="1"/>
</dbReference>
<reference evidence="6 7" key="1">
    <citation type="journal article" date="2008" name="Nature">
        <title>The Phaeodactylum genome reveals the evolutionary history of diatom genomes.</title>
        <authorList>
            <person name="Bowler C."/>
            <person name="Allen A.E."/>
            <person name="Badger J.H."/>
            <person name="Grimwood J."/>
            <person name="Jabbari K."/>
            <person name="Kuo A."/>
            <person name="Maheswari U."/>
            <person name="Martens C."/>
            <person name="Maumus F."/>
            <person name="Otillar R.P."/>
            <person name="Rayko E."/>
            <person name="Salamov A."/>
            <person name="Vandepoele K."/>
            <person name="Beszteri B."/>
            <person name="Gruber A."/>
            <person name="Heijde M."/>
            <person name="Katinka M."/>
            <person name="Mock T."/>
            <person name="Valentin K."/>
            <person name="Verret F."/>
            <person name="Berges J.A."/>
            <person name="Brownlee C."/>
            <person name="Cadoret J.P."/>
            <person name="Chiovitti A."/>
            <person name="Choi C.J."/>
            <person name="Coesel S."/>
            <person name="De Martino A."/>
            <person name="Detter J.C."/>
            <person name="Durkin C."/>
            <person name="Falciatore A."/>
            <person name="Fournet J."/>
            <person name="Haruta M."/>
            <person name="Huysman M.J."/>
            <person name="Jenkins B.D."/>
            <person name="Jiroutova K."/>
            <person name="Jorgensen R.E."/>
            <person name="Joubert Y."/>
            <person name="Kaplan A."/>
            <person name="Kroger N."/>
            <person name="Kroth P.G."/>
            <person name="La Roche J."/>
            <person name="Lindquist E."/>
            <person name="Lommer M."/>
            <person name="Martin-Jezequel V."/>
            <person name="Lopez P.J."/>
            <person name="Lucas S."/>
            <person name="Mangogna M."/>
            <person name="McGinnis K."/>
            <person name="Medlin L.K."/>
            <person name="Montsant A."/>
            <person name="Oudot-Le Secq M.P."/>
            <person name="Napoli C."/>
            <person name="Obornik M."/>
            <person name="Parker M.S."/>
            <person name="Petit J.L."/>
            <person name="Porcel B.M."/>
            <person name="Poulsen N."/>
            <person name="Robison M."/>
            <person name="Rychlewski L."/>
            <person name="Rynearson T.A."/>
            <person name="Schmutz J."/>
            <person name="Shapiro H."/>
            <person name="Siaut M."/>
            <person name="Stanley M."/>
            <person name="Sussman M.R."/>
            <person name="Taylor A.R."/>
            <person name="Vardi A."/>
            <person name="von Dassow P."/>
            <person name="Vyverman W."/>
            <person name="Willis A."/>
            <person name="Wyrwicz L.S."/>
            <person name="Rokhsar D.S."/>
            <person name="Weissenbach J."/>
            <person name="Armbrust E.V."/>
            <person name="Green B.R."/>
            <person name="Van de Peer Y."/>
            <person name="Grigoriev I.V."/>
        </authorList>
    </citation>
    <scope>NUCLEOTIDE SEQUENCE [LARGE SCALE GENOMIC DNA]</scope>
    <source>
        <strain evidence="6 7">CCAP 1055/1</strain>
    </source>
</reference>
<dbReference type="KEGG" id="pti:PHATRDRAFT_42874"/>
<dbReference type="eggNOG" id="ENOG502SMM8">
    <property type="taxonomic scope" value="Eukaryota"/>
</dbReference>
<reference evidence="7" key="2">
    <citation type="submission" date="2008-08" db="EMBL/GenBank/DDBJ databases">
        <authorList>
            <consortium name="Diatom Consortium"/>
            <person name="Grigoriev I."/>
            <person name="Grimwood J."/>
            <person name="Kuo A."/>
            <person name="Otillar R.P."/>
            <person name="Salamov A."/>
            <person name="Detter J.C."/>
            <person name="Lindquist E."/>
            <person name="Shapiro H."/>
            <person name="Lucas S."/>
            <person name="Glavina del Rio T."/>
            <person name="Pitluck S."/>
            <person name="Rokhsar D."/>
            <person name="Bowler C."/>
        </authorList>
    </citation>
    <scope>GENOME REANNOTATION</scope>
    <source>
        <strain evidence="7">CCAP 1055/1</strain>
    </source>
</reference>
<keyword evidence="2" id="KW-0812">Transmembrane</keyword>
<evidence type="ECO:0000256" key="4">
    <source>
        <dbReference type="SAM" id="MobiDB-lite"/>
    </source>
</evidence>
<evidence type="ECO:0000256" key="1">
    <source>
        <dbReference type="ARBA" id="ARBA00004141"/>
    </source>
</evidence>
<dbReference type="Proteomes" id="UP000000759">
    <property type="component" value="Chromosome 1"/>
</dbReference>
<dbReference type="InParanoid" id="B7FPV3"/>
<evidence type="ECO:0000313" key="7">
    <source>
        <dbReference type="Proteomes" id="UP000000759"/>
    </source>
</evidence>
<gene>
    <name evidence="6" type="ORF">PHATRDRAFT_42874</name>
</gene>
<accession>B7FPV3</accession>
<comment type="subcellular location">
    <subcellularLocation>
        <location evidence="1">Membrane</location>
        <topology evidence="1">Multi-pass membrane protein</topology>
    </subcellularLocation>
</comment>
<dbReference type="Pfam" id="PF00153">
    <property type="entry name" value="Mito_carr"/>
    <property type="match status" value="1"/>
</dbReference>
<keyword evidence="3" id="KW-0472">Membrane</keyword>
<keyword evidence="7" id="KW-1185">Reference proteome</keyword>
<dbReference type="HOGENOM" id="CLU_043560_1_0_1"/>
<dbReference type="Gene3D" id="1.50.40.10">
    <property type="entry name" value="Mitochondrial carrier domain"/>
    <property type="match status" value="2"/>
</dbReference>
<dbReference type="InterPro" id="IPR023395">
    <property type="entry name" value="MCP_dom_sf"/>
</dbReference>
<feature type="region of interest" description="Disordered" evidence="4">
    <location>
        <begin position="69"/>
        <end position="88"/>
    </location>
</feature>
<proteinExistence type="predicted"/>
<evidence type="ECO:0000256" key="3">
    <source>
        <dbReference type="ARBA" id="ARBA00023136"/>
    </source>
</evidence>
<evidence type="ECO:0008006" key="8">
    <source>
        <dbReference type="Google" id="ProtNLM"/>
    </source>
</evidence>
<dbReference type="PANTHER" id="PTHR47567:SF1">
    <property type="entry name" value="NAD-DEPENDENT EPIMERASE_DEHYDRATASE DOMAIN-CONTAINING PROTEIN"/>
    <property type="match status" value="1"/>
</dbReference>
<dbReference type="InterPro" id="IPR018108">
    <property type="entry name" value="MCP_transmembrane"/>
</dbReference>
<dbReference type="EMBL" id="CM000605">
    <property type="protein sequence ID" value="EEC51236.1"/>
    <property type="molecule type" value="Genomic_DNA"/>
</dbReference>
<feature type="compositionally biased region" description="Polar residues" evidence="4">
    <location>
        <begin position="75"/>
        <end position="88"/>
    </location>
</feature>
<feature type="signal peptide" evidence="5">
    <location>
        <begin position="1"/>
        <end position="36"/>
    </location>
</feature>
<dbReference type="GO" id="GO:0016020">
    <property type="term" value="C:membrane"/>
    <property type="evidence" value="ECO:0007669"/>
    <property type="project" value="UniProtKB-SubCell"/>
</dbReference>
<feature type="chain" id="PRO_5002852502" description="Mitochondrial carrier protein" evidence="5">
    <location>
        <begin position="37"/>
        <end position="358"/>
    </location>
</feature>
<keyword evidence="5" id="KW-0732">Signal</keyword>
<protein>
    <recommendedName>
        <fullName evidence="8">Mitochondrial carrier protein</fullName>
    </recommendedName>
</protein>
<dbReference type="RefSeq" id="XP_002176773.1">
    <property type="nucleotide sequence ID" value="XM_002176737.1"/>
</dbReference>